<keyword evidence="3" id="KW-1185">Reference proteome</keyword>
<evidence type="ECO:0000313" key="3">
    <source>
        <dbReference type="Proteomes" id="UP000008006"/>
    </source>
</evidence>
<keyword evidence="1" id="KW-1133">Transmembrane helix</keyword>
<reference evidence="3" key="1">
    <citation type="submission" date="2012-02" db="EMBL/GenBank/DDBJ databases">
        <title>Complete genome sequence of Rickettsia rhipicephali strain 3-7-female6-CWPP.</title>
        <authorList>
            <person name="Johnson S.L."/>
            <person name="Munk A.C."/>
            <person name="Han S."/>
            <person name="Bruce D.C."/>
            <person name="Dasch G.A."/>
        </authorList>
    </citation>
    <scope>NUCLEOTIDE SEQUENCE [LARGE SCALE GENOMIC DNA]</scope>
    <source>
        <strain evidence="3">3-7-female6-CWPP</strain>
    </source>
</reference>
<dbReference type="AlphaFoldDB" id="A0AAI8A981"/>
<dbReference type="EMBL" id="CP003342">
    <property type="protein sequence ID" value="AFC72075.1"/>
    <property type="molecule type" value="Genomic_DNA"/>
</dbReference>
<gene>
    <name evidence="2" type="ordered locus">MCC_02270</name>
</gene>
<organism evidence="2 3">
    <name type="scientific">Rickettsia rhipicephali (strain 3-7-female6-CWPP)</name>
    <dbReference type="NCBI Taxonomy" id="1105113"/>
    <lineage>
        <taxon>Bacteria</taxon>
        <taxon>Pseudomonadati</taxon>
        <taxon>Pseudomonadota</taxon>
        <taxon>Alphaproteobacteria</taxon>
        <taxon>Rickettsiales</taxon>
        <taxon>Rickettsiaceae</taxon>
        <taxon>Rickettsieae</taxon>
        <taxon>Rickettsia</taxon>
        <taxon>spotted fever group</taxon>
    </lineage>
</organism>
<keyword evidence="1" id="KW-0472">Membrane</keyword>
<evidence type="ECO:0000313" key="2">
    <source>
        <dbReference type="EMBL" id="AFC72075.1"/>
    </source>
</evidence>
<accession>A0AAI8A981</accession>
<feature type="transmembrane region" description="Helical" evidence="1">
    <location>
        <begin position="36"/>
        <end position="59"/>
    </location>
</feature>
<keyword evidence="1" id="KW-0812">Transmembrane</keyword>
<proteinExistence type="predicted"/>
<evidence type="ECO:0000256" key="1">
    <source>
        <dbReference type="SAM" id="Phobius"/>
    </source>
</evidence>
<name>A0AAI8A981_RICR3</name>
<sequence>MCVLASIVTTALPILTKLDISGVSFAIAKIGGGNKLVFIVRLITFPSSLLPGITLLFFLCRLQFP</sequence>
<protein>
    <submittedName>
        <fullName evidence="2">Uncharacterized protein</fullName>
    </submittedName>
</protein>
<dbReference type="KEGG" id="rre:MCC_02270"/>
<dbReference type="Proteomes" id="UP000008006">
    <property type="component" value="Chromosome"/>
</dbReference>